<dbReference type="EMBL" id="AP023418">
    <property type="protein sequence ID" value="BCK81120.1"/>
    <property type="molecule type" value="Genomic_DNA"/>
</dbReference>
<keyword evidence="4" id="KW-1185">Reference proteome</keyword>
<dbReference type="AlphaFoldDB" id="A0A810PZM3"/>
<dbReference type="Proteomes" id="UP000681035">
    <property type="component" value="Chromosome"/>
</dbReference>
<evidence type="ECO:0000313" key="3">
    <source>
        <dbReference type="EMBL" id="BCK81120.1"/>
    </source>
</evidence>
<dbReference type="RefSeq" id="WP_213541892.1">
    <property type="nucleotide sequence ID" value="NZ_AP023418.1"/>
</dbReference>
<dbReference type="PANTHER" id="PTHR46797">
    <property type="entry name" value="HTH-TYPE TRANSCRIPTIONAL REGULATOR"/>
    <property type="match status" value="1"/>
</dbReference>
<organism evidence="3 4">
    <name type="scientific">Vescimonas coprocola</name>
    <dbReference type="NCBI Taxonomy" id="2714355"/>
    <lineage>
        <taxon>Bacteria</taxon>
        <taxon>Bacillati</taxon>
        <taxon>Bacillota</taxon>
        <taxon>Clostridia</taxon>
        <taxon>Eubacteriales</taxon>
        <taxon>Oscillospiraceae</taxon>
        <taxon>Vescimonas</taxon>
    </lineage>
</organism>
<dbReference type="InterPro" id="IPR010982">
    <property type="entry name" value="Lambda_DNA-bd_dom_sf"/>
</dbReference>
<gene>
    <name evidence="3" type="ORF">MM50RIKEN_08830</name>
</gene>
<dbReference type="InterPro" id="IPR050807">
    <property type="entry name" value="TransReg_Diox_bact_type"/>
</dbReference>
<dbReference type="PROSITE" id="PS50943">
    <property type="entry name" value="HTH_CROC1"/>
    <property type="match status" value="1"/>
</dbReference>
<dbReference type="PANTHER" id="PTHR46797:SF1">
    <property type="entry name" value="METHYLPHOSPHONATE SYNTHASE"/>
    <property type="match status" value="1"/>
</dbReference>
<keyword evidence="1" id="KW-0238">DNA-binding</keyword>
<dbReference type="GO" id="GO:0003700">
    <property type="term" value="F:DNA-binding transcription factor activity"/>
    <property type="evidence" value="ECO:0007669"/>
    <property type="project" value="TreeGrafter"/>
</dbReference>
<dbReference type="Gene3D" id="1.10.260.40">
    <property type="entry name" value="lambda repressor-like DNA-binding domains"/>
    <property type="match status" value="1"/>
</dbReference>
<dbReference type="InterPro" id="IPR001387">
    <property type="entry name" value="Cro/C1-type_HTH"/>
</dbReference>
<protein>
    <recommendedName>
        <fullName evidence="2">HTH cro/C1-type domain-containing protein</fullName>
    </recommendedName>
</protein>
<dbReference type="KEGG" id="vcop:MM50RIKEN_08830"/>
<reference evidence="3" key="1">
    <citation type="submission" date="2020-09" db="EMBL/GenBank/DDBJ databases">
        <title>New species isolated from human feces.</title>
        <authorList>
            <person name="Kitahara M."/>
            <person name="Shigeno Y."/>
            <person name="Shime M."/>
            <person name="Matsumoto Y."/>
            <person name="Nakamura S."/>
            <person name="Motooka D."/>
            <person name="Fukuoka S."/>
            <person name="Nishikawa H."/>
            <person name="Benno Y."/>
        </authorList>
    </citation>
    <scope>NUCLEOTIDE SEQUENCE</scope>
    <source>
        <strain evidence="3">MM50</strain>
    </source>
</reference>
<dbReference type="SUPFAM" id="SSF47413">
    <property type="entry name" value="lambda repressor-like DNA-binding domains"/>
    <property type="match status" value="1"/>
</dbReference>
<evidence type="ECO:0000259" key="2">
    <source>
        <dbReference type="PROSITE" id="PS50943"/>
    </source>
</evidence>
<dbReference type="CDD" id="cd00093">
    <property type="entry name" value="HTH_XRE"/>
    <property type="match status" value="1"/>
</dbReference>
<accession>A0A810PZM3</accession>
<evidence type="ECO:0000256" key="1">
    <source>
        <dbReference type="ARBA" id="ARBA00023125"/>
    </source>
</evidence>
<dbReference type="SMART" id="SM00530">
    <property type="entry name" value="HTH_XRE"/>
    <property type="match status" value="1"/>
</dbReference>
<dbReference type="GO" id="GO:0005829">
    <property type="term" value="C:cytosol"/>
    <property type="evidence" value="ECO:0007669"/>
    <property type="project" value="TreeGrafter"/>
</dbReference>
<name>A0A810PZM3_9FIRM</name>
<dbReference type="Pfam" id="PF01381">
    <property type="entry name" value="HTH_3"/>
    <property type="match status" value="1"/>
</dbReference>
<feature type="domain" description="HTH cro/C1-type" evidence="2">
    <location>
        <begin position="12"/>
        <end position="66"/>
    </location>
</feature>
<proteinExistence type="predicted"/>
<evidence type="ECO:0000313" key="4">
    <source>
        <dbReference type="Proteomes" id="UP000681035"/>
    </source>
</evidence>
<sequence>MGSFSYHVGQRIKKYRKSRGYTIEQFSAMINKSKATLSKYENGTITIDIETLYDIAQALNIDLKCFIDYQPPVFHQEQVLTGNFYFNTPQAYMYYFDGRIHQLVRSLLRFSPAVDGEGIDVILYMGVESFDDPDQCQHLFTGEMKPYDTITHMVLHNQINAAEKMYICMLNPMQTRTPAVGMLSGIGSSPFFAPVALKVLISKELLEENDRLLDTVKLDKDDYHLLKYYNMMVINRPASLFLEP</sequence>
<dbReference type="GO" id="GO:0003677">
    <property type="term" value="F:DNA binding"/>
    <property type="evidence" value="ECO:0007669"/>
    <property type="project" value="UniProtKB-KW"/>
</dbReference>